<organism evidence="2 3">
    <name type="scientific">Thalassiosira oceanica</name>
    <name type="common">Marine diatom</name>
    <dbReference type="NCBI Taxonomy" id="159749"/>
    <lineage>
        <taxon>Eukaryota</taxon>
        <taxon>Sar</taxon>
        <taxon>Stramenopiles</taxon>
        <taxon>Ochrophyta</taxon>
        <taxon>Bacillariophyta</taxon>
        <taxon>Coscinodiscophyceae</taxon>
        <taxon>Thalassiosirophycidae</taxon>
        <taxon>Thalassiosirales</taxon>
        <taxon>Thalassiosiraceae</taxon>
        <taxon>Thalassiosira</taxon>
    </lineage>
</organism>
<evidence type="ECO:0000256" key="1">
    <source>
        <dbReference type="SAM" id="MobiDB-lite"/>
    </source>
</evidence>
<proteinExistence type="predicted"/>
<feature type="non-terminal residue" evidence="2">
    <location>
        <position position="437"/>
    </location>
</feature>
<keyword evidence="3" id="KW-1185">Reference proteome</keyword>
<feature type="compositionally biased region" description="Basic and acidic residues" evidence="1">
    <location>
        <begin position="136"/>
        <end position="146"/>
    </location>
</feature>
<accession>K0SKW6</accession>
<feature type="compositionally biased region" description="Basic and acidic residues" evidence="1">
    <location>
        <begin position="351"/>
        <end position="365"/>
    </location>
</feature>
<feature type="region of interest" description="Disordered" evidence="1">
    <location>
        <begin position="273"/>
        <end position="315"/>
    </location>
</feature>
<feature type="region of interest" description="Disordered" evidence="1">
    <location>
        <begin position="340"/>
        <end position="371"/>
    </location>
</feature>
<feature type="region of interest" description="Disordered" evidence="1">
    <location>
        <begin position="99"/>
        <end position="205"/>
    </location>
</feature>
<dbReference type="EMBL" id="AGNL01019770">
    <property type="protein sequence ID" value="EJK61596.1"/>
    <property type="molecule type" value="Genomic_DNA"/>
</dbReference>
<dbReference type="Proteomes" id="UP000266841">
    <property type="component" value="Unassembled WGS sequence"/>
</dbReference>
<name>K0SKW6_THAOC</name>
<sequence length="437" mass="46610">MGVRRNGRRHPQALKLISQPRTSLRAGGVMSGELSDVPAHFLRSDALTLICFSLVRIFDTFHEALAHEKVCTGASPEESNALKRAQQARDNAKKVIGRAQKIHGTNNNNKRAKLAHDGGTASQLTRQEMDSGNAASREDATPDKRNGNSIEPPSPAQSTPSALARLSDAATERMEKRNARVREAIPATGTAKTIPAGKSNQHGANKKKTNWMCDVCKVAIFEDYYEALEHEKNCKGPLRAPASTSKVQGSLVAQTKDGDKRFICKPIGRKTQNRGALTVDDSSKSFGPPSKSPSFQQSSTSAFERPVPQTKSLTSVESDLCSIRGSASLDVANIMVGMPQSVGGEGVKPTLRGDEEARQPGKSDSVDVETSVGNGTLFNGVKKADVNGAVEVVHESTETDEGKAQVIGTGGIGNNGAAVRVLKKRRLVSLVLPLFVA</sequence>
<dbReference type="AlphaFoldDB" id="K0SKW6"/>
<feature type="compositionally biased region" description="Polar residues" evidence="1">
    <location>
        <begin position="147"/>
        <end position="161"/>
    </location>
</feature>
<evidence type="ECO:0000313" key="2">
    <source>
        <dbReference type="EMBL" id="EJK61596.1"/>
    </source>
</evidence>
<comment type="caution">
    <text evidence="2">The sequence shown here is derived from an EMBL/GenBank/DDBJ whole genome shotgun (WGS) entry which is preliminary data.</text>
</comment>
<feature type="compositionally biased region" description="Basic and acidic residues" evidence="1">
    <location>
        <begin position="170"/>
        <end position="183"/>
    </location>
</feature>
<feature type="compositionally biased region" description="Low complexity" evidence="1">
    <location>
        <begin position="284"/>
        <end position="301"/>
    </location>
</feature>
<protein>
    <submittedName>
        <fullName evidence="2">Uncharacterized protein</fullName>
    </submittedName>
</protein>
<evidence type="ECO:0000313" key="3">
    <source>
        <dbReference type="Proteomes" id="UP000266841"/>
    </source>
</evidence>
<gene>
    <name evidence="2" type="ORF">THAOC_17890</name>
</gene>
<reference evidence="2 3" key="1">
    <citation type="journal article" date="2012" name="Genome Biol.">
        <title>Genome and low-iron response of an oceanic diatom adapted to chronic iron limitation.</title>
        <authorList>
            <person name="Lommer M."/>
            <person name="Specht M."/>
            <person name="Roy A.S."/>
            <person name="Kraemer L."/>
            <person name="Andreson R."/>
            <person name="Gutowska M.A."/>
            <person name="Wolf J."/>
            <person name="Bergner S.V."/>
            <person name="Schilhabel M.B."/>
            <person name="Klostermeier U.C."/>
            <person name="Beiko R.G."/>
            <person name="Rosenstiel P."/>
            <person name="Hippler M."/>
            <person name="Laroche J."/>
        </authorList>
    </citation>
    <scope>NUCLEOTIDE SEQUENCE [LARGE SCALE GENOMIC DNA]</scope>
    <source>
        <strain evidence="2 3">CCMP1005</strain>
    </source>
</reference>